<dbReference type="EMBL" id="FNNI01000006">
    <property type="protein sequence ID" value="SDX53482.1"/>
    <property type="molecule type" value="Genomic_DNA"/>
</dbReference>
<dbReference type="InterPro" id="IPR036291">
    <property type="entry name" value="NAD(P)-bd_dom_sf"/>
</dbReference>
<sequence length="245" mass="26637">MSEPILVTGATGGVGRTICRSLHHRYQVLALGRDDSRLRELRDACPGIVTYCTDLQRADDLVTLIKRIGKDYPYIPYVVNNAGLNVKAEITSLDIESLEHSVRINAIAPFLIMKALIPAMQAHDFGRIVNITSGAPLNCFAGYAAYSASKAMLNALTVTAANENAEFDIKINLMSPGPVRSAMAPAAPMEPEVCLPTLDYLLGLDRGGPSGRFFWLGHELPLFPDLESVDWLQGTAGTAFPRIHE</sequence>
<evidence type="ECO:0000313" key="5">
    <source>
        <dbReference type="Proteomes" id="UP000198500"/>
    </source>
</evidence>
<dbReference type="PRINTS" id="PR00080">
    <property type="entry name" value="SDRFAMILY"/>
</dbReference>
<dbReference type="PANTHER" id="PTHR43669:SF3">
    <property type="entry name" value="ALCOHOL DEHYDROGENASE, PUTATIVE (AFU_ORTHOLOGUE AFUA_3G03445)-RELATED"/>
    <property type="match status" value="1"/>
</dbReference>
<organism evidence="4 5">
    <name type="scientific">Aidingimonas halophila</name>
    <dbReference type="NCBI Taxonomy" id="574349"/>
    <lineage>
        <taxon>Bacteria</taxon>
        <taxon>Pseudomonadati</taxon>
        <taxon>Pseudomonadota</taxon>
        <taxon>Gammaproteobacteria</taxon>
        <taxon>Oceanospirillales</taxon>
        <taxon>Halomonadaceae</taxon>
        <taxon>Aidingimonas</taxon>
    </lineage>
</organism>
<dbReference type="Pfam" id="PF00106">
    <property type="entry name" value="adh_short"/>
    <property type="match status" value="1"/>
</dbReference>
<dbReference type="InterPro" id="IPR002347">
    <property type="entry name" value="SDR_fam"/>
</dbReference>
<evidence type="ECO:0000256" key="3">
    <source>
        <dbReference type="RuleBase" id="RU000363"/>
    </source>
</evidence>
<protein>
    <submittedName>
        <fullName evidence="4">Short-chain dehydrogenase</fullName>
    </submittedName>
</protein>
<dbReference type="RefSeq" id="WP_092570036.1">
    <property type="nucleotide sequence ID" value="NZ_BMXH01000010.1"/>
</dbReference>
<dbReference type="STRING" id="574349.SAMN05443545_10613"/>
<dbReference type="Proteomes" id="UP000198500">
    <property type="component" value="Unassembled WGS sequence"/>
</dbReference>
<dbReference type="Gene3D" id="3.40.50.720">
    <property type="entry name" value="NAD(P)-binding Rossmann-like Domain"/>
    <property type="match status" value="1"/>
</dbReference>
<proteinExistence type="inferred from homology"/>
<reference evidence="4 5" key="1">
    <citation type="submission" date="2016-10" db="EMBL/GenBank/DDBJ databases">
        <authorList>
            <person name="de Groot N.N."/>
        </authorList>
    </citation>
    <scope>NUCLEOTIDE SEQUENCE [LARGE SCALE GENOMIC DNA]</scope>
    <source>
        <strain evidence="4 5">DSM 19219</strain>
    </source>
</reference>
<evidence type="ECO:0000256" key="1">
    <source>
        <dbReference type="ARBA" id="ARBA00006484"/>
    </source>
</evidence>
<comment type="similarity">
    <text evidence="1 3">Belongs to the short-chain dehydrogenases/reductases (SDR) family.</text>
</comment>
<name>A0A1H3CGZ3_9GAMM</name>
<accession>A0A1H3CGZ3</accession>
<evidence type="ECO:0000313" key="4">
    <source>
        <dbReference type="EMBL" id="SDX53482.1"/>
    </source>
</evidence>
<dbReference type="CDD" id="cd05233">
    <property type="entry name" value="SDR_c"/>
    <property type="match status" value="1"/>
</dbReference>
<evidence type="ECO:0000256" key="2">
    <source>
        <dbReference type="ARBA" id="ARBA00023002"/>
    </source>
</evidence>
<keyword evidence="5" id="KW-1185">Reference proteome</keyword>
<dbReference type="GO" id="GO:0016491">
    <property type="term" value="F:oxidoreductase activity"/>
    <property type="evidence" value="ECO:0007669"/>
    <property type="project" value="UniProtKB-KW"/>
</dbReference>
<dbReference type="PANTHER" id="PTHR43669">
    <property type="entry name" value="5-KETO-D-GLUCONATE 5-REDUCTASE"/>
    <property type="match status" value="1"/>
</dbReference>
<dbReference type="SUPFAM" id="SSF51735">
    <property type="entry name" value="NAD(P)-binding Rossmann-fold domains"/>
    <property type="match status" value="1"/>
</dbReference>
<keyword evidence="2" id="KW-0560">Oxidoreductase</keyword>
<gene>
    <name evidence="4" type="ORF">SAMN05443545_10613</name>
</gene>
<dbReference type="PRINTS" id="PR00081">
    <property type="entry name" value="GDHRDH"/>
</dbReference>
<dbReference type="AlphaFoldDB" id="A0A1H3CGZ3"/>
<dbReference type="OrthoDB" id="5786478at2"/>